<accession>A0ABR1JST5</accession>
<evidence type="ECO:0000256" key="4">
    <source>
        <dbReference type="ARBA" id="ARBA00010617"/>
    </source>
</evidence>
<evidence type="ECO:0008006" key="15">
    <source>
        <dbReference type="Google" id="ProtNLM"/>
    </source>
</evidence>
<proteinExistence type="inferred from homology"/>
<dbReference type="PANTHER" id="PTHR24305:SF166">
    <property type="entry name" value="CYTOCHROME P450 12A4, MITOCHONDRIAL-RELATED"/>
    <property type="match status" value="1"/>
</dbReference>
<dbReference type="PRINTS" id="PR00463">
    <property type="entry name" value="EP450I"/>
</dbReference>
<evidence type="ECO:0000256" key="7">
    <source>
        <dbReference type="ARBA" id="ARBA00022723"/>
    </source>
</evidence>
<dbReference type="Pfam" id="PF00067">
    <property type="entry name" value="p450"/>
    <property type="match status" value="1"/>
</dbReference>
<dbReference type="CDD" id="cd11069">
    <property type="entry name" value="CYP_FUM15-like"/>
    <property type="match status" value="1"/>
</dbReference>
<name>A0ABR1JST5_9AGAR</name>
<evidence type="ECO:0000256" key="2">
    <source>
        <dbReference type="ARBA" id="ARBA00004370"/>
    </source>
</evidence>
<evidence type="ECO:0000256" key="5">
    <source>
        <dbReference type="ARBA" id="ARBA00022617"/>
    </source>
</evidence>
<evidence type="ECO:0000256" key="8">
    <source>
        <dbReference type="ARBA" id="ARBA00022989"/>
    </source>
</evidence>
<keyword evidence="9" id="KW-0560">Oxidoreductase</keyword>
<keyword evidence="11" id="KW-0503">Monooxygenase</keyword>
<evidence type="ECO:0000256" key="6">
    <source>
        <dbReference type="ARBA" id="ARBA00022692"/>
    </source>
</evidence>
<comment type="pathway">
    <text evidence="3">Secondary metabolite biosynthesis; terpenoid biosynthesis.</text>
</comment>
<evidence type="ECO:0000313" key="13">
    <source>
        <dbReference type="EMBL" id="KAK7466301.1"/>
    </source>
</evidence>
<evidence type="ECO:0000256" key="10">
    <source>
        <dbReference type="ARBA" id="ARBA00023004"/>
    </source>
</evidence>
<comment type="subcellular location">
    <subcellularLocation>
        <location evidence="2">Membrane</location>
    </subcellularLocation>
</comment>
<evidence type="ECO:0000256" key="3">
    <source>
        <dbReference type="ARBA" id="ARBA00004721"/>
    </source>
</evidence>
<dbReference type="PANTHER" id="PTHR24305">
    <property type="entry name" value="CYTOCHROME P450"/>
    <property type="match status" value="1"/>
</dbReference>
<reference evidence="13 14" key="1">
    <citation type="submission" date="2024-01" db="EMBL/GenBank/DDBJ databases">
        <title>A draft genome for the cacao thread blight pathogen Marasmiellus scandens.</title>
        <authorList>
            <person name="Baruah I.K."/>
            <person name="Leung J."/>
            <person name="Bukari Y."/>
            <person name="Amoako-Attah I."/>
            <person name="Meinhardt L.W."/>
            <person name="Bailey B.A."/>
            <person name="Cohen S.P."/>
        </authorList>
    </citation>
    <scope>NUCLEOTIDE SEQUENCE [LARGE SCALE GENOMIC DNA]</scope>
    <source>
        <strain evidence="13 14">GH-19</strain>
    </source>
</reference>
<dbReference type="InterPro" id="IPR050121">
    <property type="entry name" value="Cytochrome_P450_monoxygenase"/>
</dbReference>
<organism evidence="13 14">
    <name type="scientific">Marasmiellus scandens</name>
    <dbReference type="NCBI Taxonomy" id="2682957"/>
    <lineage>
        <taxon>Eukaryota</taxon>
        <taxon>Fungi</taxon>
        <taxon>Dikarya</taxon>
        <taxon>Basidiomycota</taxon>
        <taxon>Agaricomycotina</taxon>
        <taxon>Agaricomycetes</taxon>
        <taxon>Agaricomycetidae</taxon>
        <taxon>Agaricales</taxon>
        <taxon>Marasmiineae</taxon>
        <taxon>Omphalotaceae</taxon>
        <taxon>Marasmiellus</taxon>
    </lineage>
</organism>
<dbReference type="SUPFAM" id="SSF48264">
    <property type="entry name" value="Cytochrome P450"/>
    <property type="match status" value="1"/>
</dbReference>
<keyword evidence="14" id="KW-1185">Reference proteome</keyword>
<evidence type="ECO:0000313" key="14">
    <source>
        <dbReference type="Proteomes" id="UP001498398"/>
    </source>
</evidence>
<dbReference type="Proteomes" id="UP001498398">
    <property type="component" value="Unassembled WGS sequence"/>
</dbReference>
<dbReference type="PRINTS" id="PR00385">
    <property type="entry name" value="P450"/>
</dbReference>
<evidence type="ECO:0000256" key="1">
    <source>
        <dbReference type="ARBA" id="ARBA00001971"/>
    </source>
</evidence>
<evidence type="ECO:0000256" key="12">
    <source>
        <dbReference type="ARBA" id="ARBA00023136"/>
    </source>
</evidence>
<keyword evidence="8" id="KW-1133">Transmembrane helix</keyword>
<comment type="caution">
    <text evidence="13">The sequence shown here is derived from an EMBL/GenBank/DDBJ whole genome shotgun (WGS) entry which is preliminary data.</text>
</comment>
<comment type="similarity">
    <text evidence="4">Belongs to the cytochrome P450 family.</text>
</comment>
<comment type="cofactor">
    <cofactor evidence="1">
        <name>heme</name>
        <dbReference type="ChEBI" id="CHEBI:30413"/>
    </cofactor>
</comment>
<keyword evidence="5" id="KW-0349">Heme</keyword>
<sequence length="456" mass="51469">MVSTWLYSLSSLVPSRSNKLVFGNSLISTIGAPHRKQRKILNPVFSIAHMRTMSPTFYEIAHKLEDALKAKLQSGPQEIDMLNWMGRTALELVGQAGLGYSFDSMAEDAAPHKYVADMKGLLPLMFKLIFHLTYILPWTVNIGTPRFRRSVIDFLSVFWRDVRDLRDKSDFMWKVSEEIYNEKKRALEEGDEAVGSQVGKGKDILSVLMRANMEASDDEKLEENEVIAQMSTLIFAATDTTSTAMSRILDLMSTHPEIQAKLRQEISLAREKAGGDLSYDELTSLPYLDAVCRETLRLYPPVSRVTRTTRQATILPLSNPITGLDGTSIKEIAIPKDTTVIVSIMNANQNTEIWGPDAMEWKPERWLEPIPQKVVEAKMPGVYSHLMTFLGGGRSCIGFKFSQLEMKVVMSILLQNFEFMPTDKTTYWQMAAVLSPYVQGESRPRLPFRVALVGQK</sequence>
<evidence type="ECO:0000256" key="9">
    <source>
        <dbReference type="ARBA" id="ARBA00023002"/>
    </source>
</evidence>
<protein>
    <recommendedName>
        <fullName evidence="15">Cytochrome P450</fullName>
    </recommendedName>
</protein>
<keyword evidence="12" id="KW-0472">Membrane</keyword>
<dbReference type="Gene3D" id="1.10.630.10">
    <property type="entry name" value="Cytochrome P450"/>
    <property type="match status" value="1"/>
</dbReference>
<dbReference type="InterPro" id="IPR001128">
    <property type="entry name" value="Cyt_P450"/>
</dbReference>
<dbReference type="InterPro" id="IPR036396">
    <property type="entry name" value="Cyt_P450_sf"/>
</dbReference>
<dbReference type="EMBL" id="JBANRG010000005">
    <property type="protein sequence ID" value="KAK7466301.1"/>
    <property type="molecule type" value="Genomic_DNA"/>
</dbReference>
<gene>
    <name evidence="13" type="ORF">VKT23_005028</name>
</gene>
<keyword evidence="7" id="KW-0479">Metal-binding</keyword>
<evidence type="ECO:0000256" key="11">
    <source>
        <dbReference type="ARBA" id="ARBA00023033"/>
    </source>
</evidence>
<keyword evidence="10" id="KW-0408">Iron</keyword>
<keyword evidence="6" id="KW-0812">Transmembrane</keyword>
<dbReference type="InterPro" id="IPR002401">
    <property type="entry name" value="Cyt_P450_E_grp-I"/>
</dbReference>